<sequence>MTLLRGLTLLCGVGALVLIIVFIALRVYLASQSKKIVKKVRREKQVDRELSHNTQTNIPSESRSETLSTLPAPVRRDPEVLRREQEVLRDSLHIFRQLKACKDKETRSRLCLEASDLFDDLPNRVGRSAAATTSGQIVFCNGLMECNGLDELQDCKDGAAEKLIERVLPIIFAF</sequence>
<keyword evidence="2" id="KW-1133">Transmembrane helix</keyword>
<name>A0A7S1AF96_NOCSC</name>
<keyword evidence="2" id="KW-0812">Transmembrane</keyword>
<feature type="region of interest" description="Disordered" evidence="1">
    <location>
        <begin position="47"/>
        <end position="69"/>
    </location>
</feature>
<evidence type="ECO:0000256" key="2">
    <source>
        <dbReference type="SAM" id="Phobius"/>
    </source>
</evidence>
<accession>A0A7S1AF96</accession>
<feature type="compositionally biased region" description="Polar residues" evidence="1">
    <location>
        <begin position="52"/>
        <end position="69"/>
    </location>
</feature>
<keyword evidence="2" id="KW-0472">Membrane</keyword>
<evidence type="ECO:0000313" key="3">
    <source>
        <dbReference type="EMBL" id="CAD8852415.1"/>
    </source>
</evidence>
<reference evidence="3" key="1">
    <citation type="submission" date="2021-01" db="EMBL/GenBank/DDBJ databases">
        <authorList>
            <person name="Corre E."/>
            <person name="Pelletier E."/>
            <person name="Niang G."/>
            <person name="Scheremetjew M."/>
            <person name="Finn R."/>
            <person name="Kale V."/>
            <person name="Holt S."/>
            <person name="Cochrane G."/>
            <person name="Meng A."/>
            <person name="Brown T."/>
            <person name="Cohen L."/>
        </authorList>
    </citation>
    <scope>NUCLEOTIDE SEQUENCE</scope>
</reference>
<gene>
    <name evidence="3" type="ORF">NSCI0253_LOCUS26765</name>
</gene>
<proteinExistence type="predicted"/>
<organism evidence="3">
    <name type="scientific">Noctiluca scintillans</name>
    <name type="common">Sea sparkle</name>
    <name type="synonym">Red tide dinoflagellate</name>
    <dbReference type="NCBI Taxonomy" id="2966"/>
    <lineage>
        <taxon>Eukaryota</taxon>
        <taxon>Sar</taxon>
        <taxon>Alveolata</taxon>
        <taxon>Dinophyceae</taxon>
        <taxon>Noctilucales</taxon>
        <taxon>Noctilucaceae</taxon>
        <taxon>Noctiluca</taxon>
    </lineage>
</organism>
<feature type="transmembrane region" description="Helical" evidence="2">
    <location>
        <begin position="6"/>
        <end position="29"/>
    </location>
</feature>
<dbReference type="AlphaFoldDB" id="A0A7S1AF96"/>
<dbReference type="EMBL" id="HBFQ01037856">
    <property type="protein sequence ID" value="CAD8852415.1"/>
    <property type="molecule type" value="Transcribed_RNA"/>
</dbReference>
<evidence type="ECO:0000256" key="1">
    <source>
        <dbReference type="SAM" id="MobiDB-lite"/>
    </source>
</evidence>
<protein>
    <submittedName>
        <fullName evidence="3">Uncharacterized protein</fullName>
    </submittedName>
</protein>